<dbReference type="InParanoid" id="A0A251SN35"/>
<proteinExistence type="predicted"/>
<sequence length="61" mass="7084">MWFRTVRGYGAADAELERLLKETGKQLSLPHDYVQFTSFVESILFTVNEILWLHLKICGIV</sequence>
<dbReference type="EMBL" id="CM007902">
    <property type="protein sequence ID" value="OTG00230.1"/>
    <property type="molecule type" value="Genomic_DNA"/>
</dbReference>
<keyword evidence="2" id="KW-1185">Reference proteome</keyword>
<name>A0A251SN35_HELAN</name>
<organism evidence="1 2">
    <name type="scientific">Helianthus annuus</name>
    <name type="common">Common sunflower</name>
    <dbReference type="NCBI Taxonomy" id="4232"/>
    <lineage>
        <taxon>Eukaryota</taxon>
        <taxon>Viridiplantae</taxon>
        <taxon>Streptophyta</taxon>
        <taxon>Embryophyta</taxon>
        <taxon>Tracheophyta</taxon>
        <taxon>Spermatophyta</taxon>
        <taxon>Magnoliopsida</taxon>
        <taxon>eudicotyledons</taxon>
        <taxon>Gunneridae</taxon>
        <taxon>Pentapetalae</taxon>
        <taxon>asterids</taxon>
        <taxon>campanulids</taxon>
        <taxon>Asterales</taxon>
        <taxon>Asteraceae</taxon>
        <taxon>Asteroideae</taxon>
        <taxon>Heliantheae alliance</taxon>
        <taxon>Heliantheae</taxon>
        <taxon>Helianthus</taxon>
    </lineage>
</organism>
<reference evidence="2" key="1">
    <citation type="journal article" date="2017" name="Nature">
        <title>The sunflower genome provides insights into oil metabolism, flowering and Asterid evolution.</title>
        <authorList>
            <person name="Badouin H."/>
            <person name="Gouzy J."/>
            <person name="Grassa C.J."/>
            <person name="Murat F."/>
            <person name="Staton S.E."/>
            <person name="Cottret L."/>
            <person name="Lelandais-Briere C."/>
            <person name="Owens G.L."/>
            <person name="Carrere S."/>
            <person name="Mayjonade B."/>
            <person name="Legrand L."/>
            <person name="Gill N."/>
            <person name="Kane N.C."/>
            <person name="Bowers J.E."/>
            <person name="Hubner S."/>
            <person name="Bellec A."/>
            <person name="Berard A."/>
            <person name="Berges H."/>
            <person name="Blanchet N."/>
            <person name="Boniface M.C."/>
            <person name="Brunel D."/>
            <person name="Catrice O."/>
            <person name="Chaidir N."/>
            <person name="Claudel C."/>
            <person name="Donnadieu C."/>
            <person name="Faraut T."/>
            <person name="Fievet G."/>
            <person name="Helmstetter N."/>
            <person name="King M."/>
            <person name="Knapp S.J."/>
            <person name="Lai Z."/>
            <person name="Le Paslier M.C."/>
            <person name="Lippi Y."/>
            <person name="Lorenzon L."/>
            <person name="Mandel J.R."/>
            <person name="Marage G."/>
            <person name="Marchand G."/>
            <person name="Marquand E."/>
            <person name="Bret-Mestries E."/>
            <person name="Morien E."/>
            <person name="Nambeesan S."/>
            <person name="Nguyen T."/>
            <person name="Pegot-Espagnet P."/>
            <person name="Pouilly N."/>
            <person name="Raftis F."/>
            <person name="Sallet E."/>
            <person name="Schiex T."/>
            <person name="Thomas J."/>
            <person name="Vandecasteele C."/>
            <person name="Vares D."/>
            <person name="Vear F."/>
            <person name="Vautrin S."/>
            <person name="Crespi M."/>
            <person name="Mangin B."/>
            <person name="Burke J.M."/>
            <person name="Salse J."/>
            <person name="Munos S."/>
            <person name="Vincourt P."/>
            <person name="Rieseberg L.H."/>
            <person name="Langlade N.B."/>
        </authorList>
    </citation>
    <scope>NUCLEOTIDE SEQUENCE [LARGE SCALE GENOMIC DNA]</scope>
    <source>
        <strain evidence="2">cv. SF193</strain>
    </source>
</reference>
<dbReference type="Proteomes" id="UP000215914">
    <property type="component" value="Chromosome 13"/>
</dbReference>
<evidence type="ECO:0000313" key="1">
    <source>
        <dbReference type="EMBL" id="OTG00230.1"/>
    </source>
</evidence>
<protein>
    <submittedName>
        <fullName evidence="1">Uncharacterized protein</fullName>
    </submittedName>
</protein>
<accession>A0A251SN35</accession>
<dbReference type="AlphaFoldDB" id="A0A251SN35"/>
<gene>
    <name evidence="1" type="ORF">HannXRQ_Chr13g0388681</name>
</gene>
<evidence type="ECO:0000313" key="2">
    <source>
        <dbReference type="Proteomes" id="UP000215914"/>
    </source>
</evidence>